<dbReference type="PROSITE" id="PS00022">
    <property type="entry name" value="EGF_1"/>
    <property type="match status" value="1"/>
</dbReference>
<evidence type="ECO:0000313" key="13">
    <source>
        <dbReference type="EMBL" id="CAJ0578738.1"/>
    </source>
</evidence>
<evidence type="ECO:0000256" key="4">
    <source>
        <dbReference type="ARBA" id="ARBA00023157"/>
    </source>
</evidence>
<evidence type="ECO:0000256" key="2">
    <source>
        <dbReference type="ARBA" id="ARBA00022729"/>
    </source>
</evidence>
<keyword evidence="5" id="KW-0325">Glycoprotein</keyword>
<feature type="domain" description="EGF-like" evidence="11">
    <location>
        <begin position="2490"/>
        <end position="2529"/>
    </location>
</feature>
<feature type="transmembrane region" description="Helical" evidence="8">
    <location>
        <begin position="3143"/>
        <end position="3165"/>
    </location>
</feature>
<evidence type="ECO:0000259" key="12">
    <source>
        <dbReference type="PROSITE" id="PS50234"/>
    </source>
</evidence>
<dbReference type="InterPro" id="IPR009030">
    <property type="entry name" value="Growth_fac_rcpt_cys_sf"/>
</dbReference>
<dbReference type="PROSITE" id="PS01186">
    <property type="entry name" value="EGF_2"/>
    <property type="match status" value="2"/>
</dbReference>
<dbReference type="InterPro" id="IPR000742">
    <property type="entry name" value="EGF"/>
</dbReference>
<keyword evidence="1 6" id="KW-0245">EGF-like domain</keyword>
<feature type="domain" description="EGF-like" evidence="11">
    <location>
        <begin position="2951"/>
        <end position="2990"/>
    </location>
</feature>
<dbReference type="FunFam" id="2.10.25.10:FF:000038">
    <property type="entry name" value="Fibrillin 2"/>
    <property type="match status" value="1"/>
</dbReference>
<dbReference type="InterPro" id="IPR018097">
    <property type="entry name" value="EGF_Ca-bd_CS"/>
</dbReference>
<organism evidence="13 14">
    <name type="scientific">Mesorhabditis spiculigera</name>
    <dbReference type="NCBI Taxonomy" id="96644"/>
    <lineage>
        <taxon>Eukaryota</taxon>
        <taxon>Metazoa</taxon>
        <taxon>Ecdysozoa</taxon>
        <taxon>Nematoda</taxon>
        <taxon>Chromadorea</taxon>
        <taxon>Rhabditida</taxon>
        <taxon>Rhabditina</taxon>
        <taxon>Rhabditomorpha</taxon>
        <taxon>Rhabditoidea</taxon>
        <taxon>Rhabditidae</taxon>
        <taxon>Mesorhabditinae</taxon>
        <taxon>Mesorhabditis</taxon>
    </lineage>
</organism>
<dbReference type="PANTHER" id="PTHR24039">
    <property type="entry name" value="FIBRILLIN-RELATED"/>
    <property type="match status" value="1"/>
</dbReference>
<accession>A0AA36D2S6</accession>
<dbReference type="Gene3D" id="2.90.20.10">
    <property type="entry name" value="Plasmodium vivax P25 domain"/>
    <property type="match status" value="1"/>
</dbReference>
<dbReference type="GO" id="GO:0005509">
    <property type="term" value="F:calcium ion binding"/>
    <property type="evidence" value="ECO:0007669"/>
    <property type="project" value="InterPro"/>
</dbReference>
<evidence type="ECO:0000256" key="5">
    <source>
        <dbReference type="ARBA" id="ARBA00023180"/>
    </source>
</evidence>
<feature type="domain" description="EGF-like" evidence="11">
    <location>
        <begin position="2999"/>
        <end position="3037"/>
    </location>
</feature>
<dbReference type="SMART" id="SM00327">
    <property type="entry name" value="VWA"/>
    <property type="match status" value="1"/>
</dbReference>
<evidence type="ECO:0000256" key="1">
    <source>
        <dbReference type="ARBA" id="ARBA00022536"/>
    </source>
</evidence>
<feature type="disulfide bond" evidence="6">
    <location>
        <begin position="2305"/>
        <end position="2322"/>
    </location>
</feature>
<feature type="chain" id="PRO_5041411807" evidence="9">
    <location>
        <begin position="22"/>
        <end position="3503"/>
    </location>
</feature>
<proteinExistence type="predicted"/>
<dbReference type="FunFam" id="2.10.25.10:FF:000291">
    <property type="entry name" value="Transmembrane matrix receptor MUP-4"/>
    <property type="match status" value="3"/>
</dbReference>
<feature type="domain" description="EGF-like" evidence="11">
    <location>
        <begin position="1892"/>
        <end position="1930"/>
    </location>
</feature>
<feature type="domain" description="EGF-like" evidence="11">
    <location>
        <begin position="1497"/>
        <end position="1535"/>
    </location>
</feature>
<keyword evidence="4 6" id="KW-1015">Disulfide bond</keyword>
<feature type="domain" description="EGF-like" evidence="11">
    <location>
        <begin position="1843"/>
        <end position="1881"/>
    </location>
</feature>
<feature type="domain" description="EGF-like" evidence="11">
    <location>
        <begin position="435"/>
        <end position="474"/>
    </location>
</feature>
<feature type="domain" description="EGF-like" evidence="11">
    <location>
        <begin position="1140"/>
        <end position="1178"/>
    </location>
</feature>
<keyword evidence="14" id="KW-1185">Reference proteome</keyword>
<feature type="compositionally biased region" description="Low complexity" evidence="7">
    <location>
        <begin position="3312"/>
        <end position="3323"/>
    </location>
</feature>
<feature type="domain" description="VWFA" evidence="12">
    <location>
        <begin position="708"/>
        <end position="887"/>
    </location>
</feature>
<feature type="compositionally biased region" description="Low complexity" evidence="7">
    <location>
        <begin position="3492"/>
        <end position="3503"/>
    </location>
</feature>
<feature type="domain" description="SEA" evidence="10">
    <location>
        <begin position="2775"/>
        <end position="2901"/>
    </location>
</feature>
<dbReference type="PROSITE" id="PS01187">
    <property type="entry name" value="EGF_CA"/>
    <property type="match status" value="2"/>
</dbReference>
<feature type="domain" description="EGF-like" evidence="11">
    <location>
        <begin position="1596"/>
        <end position="1635"/>
    </location>
</feature>
<feature type="domain" description="SEA" evidence="10">
    <location>
        <begin position="2599"/>
        <end position="2724"/>
    </location>
</feature>
<feature type="disulfide bond" evidence="6">
    <location>
        <begin position="513"/>
        <end position="530"/>
    </location>
</feature>
<dbReference type="InterPro" id="IPR049883">
    <property type="entry name" value="NOTCH1_EGF-like"/>
</dbReference>
<feature type="domain" description="EGF-like" evidence="11">
    <location>
        <begin position="2443"/>
        <end position="2482"/>
    </location>
</feature>
<feature type="domain" description="EGF-like" evidence="11">
    <location>
        <begin position="1190"/>
        <end position="1230"/>
    </location>
</feature>
<feature type="domain" description="EGF-like" evidence="11">
    <location>
        <begin position="1088"/>
        <end position="1128"/>
    </location>
</feature>
<evidence type="ECO:0000256" key="6">
    <source>
        <dbReference type="PROSITE-ProRule" id="PRU00076"/>
    </source>
</evidence>
<comment type="caution">
    <text evidence="6">Lacks conserved residue(s) required for the propagation of feature annotation.</text>
</comment>
<feature type="domain" description="EGF-like" evidence="11">
    <location>
        <begin position="1446"/>
        <end position="1484"/>
    </location>
</feature>
<feature type="domain" description="EGF-like" evidence="11">
    <location>
        <begin position="135"/>
        <end position="173"/>
    </location>
</feature>
<feature type="domain" description="EGF-like" evidence="11">
    <location>
        <begin position="1693"/>
        <end position="1732"/>
    </location>
</feature>
<feature type="domain" description="EGF-like" evidence="11">
    <location>
        <begin position="1743"/>
        <end position="1782"/>
    </location>
</feature>
<dbReference type="PANTHER" id="PTHR24039:SF40">
    <property type="entry name" value="TRANSMEMBRANE MATRIX RECEPTOR MUP-4"/>
    <property type="match status" value="1"/>
</dbReference>
<reference evidence="13" key="1">
    <citation type="submission" date="2023-06" db="EMBL/GenBank/DDBJ databases">
        <authorList>
            <person name="Delattre M."/>
        </authorList>
    </citation>
    <scope>NUCLEOTIDE SEQUENCE</scope>
    <source>
        <strain evidence="13">AF72</strain>
    </source>
</reference>
<keyword evidence="8" id="KW-1133">Transmembrane helix</keyword>
<feature type="domain" description="EGF-like" evidence="11">
    <location>
        <begin position="382"/>
        <end position="423"/>
    </location>
</feature>
<dbReference type="SUPFAM" id="SSF53300">
    <property type="entry name" value="vWA-like"/>
    <property type="match status" value="1"/>
</dbReference>
<feature type="non-terminal residue" evidence="13">
    <location>
        <position position="3503"/>
    </location>
</feature>
<dbReference type="Pfam" id="PF25478">
    <property type="entry name" value="EGF_Mua-3"/>
    <property type="match status" value="1"/>
</dbReference>
<dbReference type="InterPro" id="IPR013032">
    <property type="entry name" value="EGF-like_CS"/>
</dbReference>
<dbReference type="InterPro" id="IPR000152">
    <property type="entry name" value="EGF-type_Asp/Asn_hydroxyl_site"/>
</dbReference>
<feature type="domain" description="EGF-like" evidence="11">
    <location>
        <begin position="3054"/>
        <end position="3092"/>
    </location>
</feature>
<evidence type="ECO:0000256" key="9">
    <source>
        <dbReference type="SAM" id="SignalP"/>
    </source>
</evidence>
<feature type="domain" description="EGF-like" evidence="11">
    <location>
        <begin position="2395"/>
        <end position="2434"/>
    </location>
</feature>
<feature type="domain" description="EGF-like" evidence="11">
    <location>
        <begin position="2293"/>
        <end position="2334"/>
    </location>
</feature>
<dbReference type="Pfam" id="PF07645">
    <property type="entry name" value="EGF_CA"/>
    <property type="match status" value="23"/>
</dbReference>
<protein>
    <submittedName>
        <fullName evidence="13">Uncharacterized protein</fullName>
    </submittedName>
</protein>
<dbReference type="Pfam" id="PF25314">
    <property type="entry name" value="TNFR_nem"/>
    <property type="match status" value="2"/>
</dbReference>
<dbReference type="InterPro" id="IPR057353">
    <property type="entry name" value="TNFR_nem"/>
</dbReference>
<name>A0AA36D2S6_9BILA</name>
<feature type="domain" description="EGF-like" evidence="11">
    <location>
        <begin position="598"/>
        <end position="636"/>
    </location>
</feature>
<feature type="disulfide bond" evidence="6">
    <location>
        <begin position="3106"/>
        <end position="3123"/>
    </location>
</feature>
<dbReference type="Gene3D" id="2.10.25.10">
    <property type="entry name" value="Laminin"/>
    <property type="match status" value="31"/>
</dbReference>
<dbReference type="PRINTS" id="PR00453">
    <property type="entry name" value="VWFADOMAIN"/>
</dbReference>
<dbReference type="PROSITE" id="PS50234">
    <property type="entry name" value="VWFA"/>
    <property type="match status" value="1"/>
</dbReference>
<feature type="domain" description="EGF-like" evidence="11">
    <location>
        <begin position="1345"/>
        <end position="1384"/>
    </location>
</feature>
<evidence type="ECO:0000256" key="8">
    <source>
        <dbReference type="SAM" id="Phobius"/>
    </source>
</evidence>
<dbReference type="SUPFAM" id="SSF57196">
    <property type="entry name" value="EGF/Laminin"/>
    <property type="match status" value="4"/>
</dbReference>
<gene>
    <name evidence="13" type="ORF">MSPICULIGERA_LOCUS16979</name>
</gene>
<dbReference type="InterPro" id="IPR002035">
    <property type="entry name" value="VWF_A"/>
</dbReference>
<dbReference type="Gene3D" id="3.40.50.410">
    <property type="entry name" value="von Willebrand factor, type A domain"/>
    <property type="match status" value="1"/>
</dbReference>
<dbReference type="SUPFAM" id="SSF57184">
    <property type="entry name" value="Growth factor receptor domain"/>
    <property type="match status" value="4"/>
</dbReference>
<feature type="domain" description="EGF-like" evidence="11">
    <location>
        <begin position="1241"/>
        <end position="1280"/>
    </location>
</feature>
<dbReference type="CDD" id="cd00054">
    <property type="entry name" value="EGF_CA"/>
    <property type="match status" value="13"/>
</dbReference>
<dbReference type="Pfam" id="PF00092">
    <property type="entry name" value="VWA"/>
    <property type="match status" value="1"/>
</dbReference>
<sequence length="3503" mass="389152">MLNPVRLVLGLLACIVAISKGANPCQDYSLHDCDAVAECVSEQPGYFQCHCPRGYFDASPDKRYPGRKCVRETYDTHVSYHRDSRRISSTRDDRRSFGVLTNSARVEEERGQIVRRRSHYEESRIVPKHISSFPAIDECSLGTHNCDAHADCIDTNEGYTCRCRAGYQESSPDPLRSPGRSCRPSQRSQCSHADCAPEAECRESPSGPVCQCVSGYVDISRQHGRPTGRVCRAVVNECATRQHDCSSHATCIDTAESFTCRCNEGFRDESPSASSRPGRVCVRAYTPEPPECEVADPMSCDQHKQEVCVFVNSTYKCRCAAGRSRLPDGRCLVINECADPRLNDCGKNSECIDQAEGFTCQCRSGYADASPAGLTGRVCKARINECANKQRYEVDCSENAICVDREDGYSCQCRPGFADVSASYNRLPGRRCIEAINECMDPTLNDCSKNAICEDAKESYICTCRAGYVDASPSPKIYPGRVCMKPIDRIHVKKMTADTGLQLDGCDPKAPNCQNNEICTDRSRKGHHVCECMDNAFRYSDGTCKLYSACSRQNDCDSNAFWNSLDFHRLFFRCQCRPGYLDVSPDADNNPGKKCQELINECATSDNECSVYAKCIDTAHGYECQCLDGYVDVSSKYGFAPGRKCTNTINECQDIKLNSCDENADCVDTPDGYTCQCFSGFVDVSSSASLPPGRVCTVQTTCPKQKTDLIFLIDGSGSIGSYVFKNEVLRFVKEFVDLFEIAPDRTRVGLIQYSDQIRHEFDLNQYPDKVSLLRAIGETQYLTGLTRTGAAIQHMVREGFSERRGARRQADDISRVAIILTDGRSQDNVTRPAIEARDLKINTFAIGVTDHVLASELESIAGSPQRWFYVNRFKDLDTRLRSLIQKVACPSVQLPTRGANPGPCNPRTQTGCDRSLNELCVQHGSVTSCECPEGFERHPVTKMCGGSLCNPQLTTSCVFPEQCEITPYHNHRCRCPVGYRRDFRSGFCVSIQEIRLFANDADCHNGGEPCGQHEVCTRDRTNHYYCECETGYERSPHTRKCVYPGECNPLDNYSCDVRKREVCLNNGARFSCQCAHGEKRHAITGICLKNECQTGENDCDRSARCVDTDEGDGYFCACPNGFIDRSPDVVNKPGRLCVAEQNECTDGSNRCSPNALCTDTEEGYICRCKPGFVDYSPNIHSFPGLICKELVNECSSPSLNNCDRNAICIDTQESYTCLCKAGFQDMDEFRNPGRLCKPNPQNDRCSAGKNSCDRNAICSQIGENDYSCSCPPGFKDKSPSPSAQPGRVCIPVIPECDNPALNDCDSPDRAICTDTDEGFLCRCRQGFLDISPSIAVKPGRLCKPLQNECALGIDDCARDGAICEDTPDSYTCRCAMNYLDVSFDRQNRPGRKCKRLVDECATGQNDCSSEALCTDTEDSYICACPATHIDVSPDTQNRPGRRCLLRLNECTTSRHDCSPNADCVDTPESYSCRCRDDFVDESPDRTHRPGRICRPALVDECRLGQHDCHQDAVCHDLPQGFNCQCRPEFLDESPRRTTHPGRLCRPRPTPPPDECRIDSLRDCSQERREVCRLVNGIPKCTCADDFTRDASGACTVVNECLVPQLNDCHTSAECIDQLVGYTCRCKAGFKDISSRDKPGRICAPMVNECEYPHLNDCHQNAQCIDLEEGYDCKCHQGFRDKSIGRPGRICKRMVNECLDSKLNSCDKNAECIDEEDGYRCQCRADFYDVSPSPALKGRACRAIVNECIDGKLNDCDRNARCTDTLDSYECECPPQSRDISPSPAFPGRVCLLFENECESGKHDCDANAICHDNEQSFTCECPRGFVDRSPNKLTRSGRVCIRLVDECRENRHTCSAQADCRDLEEGYTCECKEGYIDRSPNIQLQPGRVCGTPDVCPPNHECSSAAVCEPLGGNKYKCTCIQGYVDQSPPGQAGRICIRNNACRDPTLNQCSKNAICYDELRGYRCECARGYIDHSPNPSEPGRICEAPAPPPPQRQFIFDQPEPWPSQRSTRTQVFTHFDSTPRIRYHEVPSPRYHGVQIDYREFPTTPRTPPQVFHIHERVEQSRVQFEDVPVNTRRVIEETRHYQEIPTQQHKIPATQVLRVDDNFPFPRTRKVEERYQDVDQQIHIFPTPPPSPPPPPPRVIHIHEERRFENPLPPPPPTQRIVHIHEERHRYEQEPAPPPPRRIVHIHEERINFRSHAAPPAQPDVVIRHEPPAPPFHGDKLEPFNWSPAPPAPQPRHPCQDPELNDCHPAGTCRTTGATSYTCECLQGYADRSPDRANKPGRLCVLTQPACLDPTQNDCHPAAICSEVSGPEKYTCRCRDGYTDQSPSRSHPGRLCVEQVNECLDRSLNDCDPSAICENMPEGFTCRCPVGTQDRSPDPSRPGRKCYKTVNECRSPLLNNCSRFADCEDREDGFNCQCKDGYHDDDVAHPGTRCTYIINECESSNLNDCDRNAECIDTPGGYECRCKNPYRDESPRGQPGRLCRLNECTNPALNNCDKNAECHDTDEGYYCVCRTGFYDDSPNPREPGRICVAFQQEQTRRIEIVEDAPRKLTGLQCGRYECSIERNEVCIGGVECGCRPGESRSSPTARCQKVEVIPFQIRVVSRDNRPLMYSSEYGNTDSPTYIEIVDRFQKDVARTFGGTAYAPRFVNTHVNYITHPRTVNSSWPDGLLFKFEVQTTAVGEPIDNCELWKQMQGSLQRSNGAIGGGSLRVASDSELLNPCRVEELDVATCGGEKCKEEYGEICIAGHVCGCPPGMKRANKESACRAVESWSVPILVARQGTKNLVFDARVHSNPQAPIHKELVHRFEEGVSDCYPHTEVRSAFVSAEVNDIVEPSAVNATWDSGLLFNATMHFRRGAVREPSDVYYSLIKYIQEKNGGEIGDSELYLTPYQPDPFKACYKNTCHSSGKCIDVGPHQYRCECGPGFRDMEPTNPGHKCLPTTGFNECEREETNECSVNARCIDLPHLYKCECLPSYADASPPGAIPGSICNLDYCSDVDYCPQNSTCKNMELQAECTCDAGYMDIRRSEKRAQLGMPESLCMHTRDVNECALGLTNCSGVAECTDRPIGYTCRCPDGYIDGNLDEPGRVCGALLCDLCNSHGDCVHNAQTNNITCVCTDGWSGEFCEAAPSNANLVLLIILALLFLLLALCCLLYMCTRCHCFKGGRAMGAGAFGYRNSAWPWATLDGSSSSESGEHSHSSVHAQEYYPDIGIPRAKLAKGAEGYATSAAAHKSTEVARLDEYLDSSAMHIPRARLAGAGAAGGLNESFDSASSTGSEYTIKEEVERRVITDVNVKEIKTTTTTDADGNTVTTTAEYYHPQGDGSTHVTSTAGARSSYGAESSSHYAAAHESSASSSALHSSSMAQSESASALASSASRFAAGGTTSRGAYVNHAARLADEQERGESIAEFSIGRAEGRRSAGQHHHFSENREISEYTDEASMYSSEEEEVEHEKGDKKTRVERQHSFEPLPGGDRERFRTEVTTTKTSTSTTKH</sequence>
<keyword evidence="3" id="KW-0677">Repeat</keyword>
<evidence type="ECO:0000256" key="7">
    <source>
        <dbReference type="SAM" id="MobiDB-lite"/>
    </source>
</evidence>
<dbReference type="Pfam" id="PF23427">
    <property type="entry name" value="EGF_4"/>
    <property type="match status" value="1"/>
</dbReference>
<feature type="domain" description="EGF-like" evidence="11">
    <location>
        <begin position="2241"/>
        <end position="2281"/>
    </location>
</feature>
<feature type="domain" description="EGF-like" evidence="11">
    <location>
        <begin position="3099"/>
        <end position="3135"/>
    </location>
</feature>
<dbReference type="Proteomes" id="UP001177023">
    <property type="component" value="Unassembled WGS sequence"/>
</dbReference>
<feature type="domain" description="EGF-like" evidence="11">
    <location>
        <begin position="1645"/>
        <end position="1684"/>
    </location>
</feature>
<feature type="domain" description="EGF-like" evidence="11">
    <location>
        <begin position="21"/>
        <end position="61"/>
    </location>
</feature>
<feature type="region of interest" description="Disordered" evidence="7">
    <location>
        <begin position="3312"/>
        <end position="3345"/>
    </location>
</feature>
<feature type="domain" description="EGF-like" evidence="11">
    <location>
        <begin position="2345"/>
        <end position="2384"/>
    </location>
</feature>
<feature type="disulfide bond" evidence="6">
    <location>
        <begin position="3125"/>
        <end position="3134"/>
    </location>
</feature>
<dbReference type="Pfam" id="PF12661">
    <property type="entry name" value="hEGF"/>
    <property type="match status" value="2"/>
</dbReference>
<dbReference type="FunFam" id="3.40.50.410:FF:000047">
    <property type="entry name" value="von Willebrand factor A domain containing 2"/>
    <property type="match status" value="1"/>
</dbReference>
<dbReference type="SMART" id="SM00200">
    <property type="entry name" value="SEA"/>
    <property type="match status" value="2"/>
</dbReference>
<dbReference type="EMBL" id="CATQJA010002654">
    <property type="protein sequence ID" value="CAJ0578738.1"/>
    <property type="molecule type" value="Genomic_DNA"/>
</dbReference>
<keyword evidence="8" id="KW-0472">Membrane</keyword>
<dbReference type="PROSITE" id="PS50024">
    <property type="entry name" value="SEA"/>
    <property type="match status" value="2"/>
</dbReference>
<dbReference type="PROSITE" id="PS00010">
    <property type="entry name" value="ASX_HYDROXYL"/>
    <property type="match status" value="27"/>
</dbReference>
<evidence type="ECO:0000259" key="11">
    <source>
        <dbReference type="PROSITE" id="PS50026"/>
    </source>
</evidence>
<feature type="domain" description="EGF-like" evidence="11">
    <location>
        <begin position="1396"/>
        <end position="1434"/>
    </location>
</feature>
<keyword evidence="8" id="KW-0812">Transmembrane</keyword>
<dbReference type="InterPro" id="IPR056590">
    <property type="entry name" value="Mua-3/Mup-4_EGF"/>
</dbReference>
<feature type="domain" description="EGF-like" evidence="11">
    <location>
        <begin position="2903"/>
        <end position="2940"/>
    </location>
</feature>
<dbReference type="PROSITE" id="PS50026">
    <property type="entry name" value="EGF_3"/>
    <property type="match status" value="36"/>
</dbReference>
<feature type="disulfide bond" evidence="6">
    <location>
        <begin position="1099"/>
        <end position="1116"/>
    </location>
</feature>
<feature type="domain" description="EGF-like" evidence="11">
    <location>
        <begin position="1939"/>
        <end position="1978"/>
    </location>
</feature>
<keyword evidence="2 9" id="KW-0732">Signal</keyword>
<feature type="domain" description="EGF-like" evidence="11">
    <location>
        <begin position="333"/>
        <end position="372"/>
    </location>
</feature>
<feature type="signal peptide" evidence="9">
    <location>
        <begin position="1"/>
        <end position="21"/>
    </location>
</feature>
<dbReference type="InterPro" id="IPR036465">
    <property type="entry name" value="vWFA_dom_sf"/>
</dbReference>
<feature type="region of interest" description="Disordered" evidence="7">
    <location>
        <begin position="3425"/>
        <end position="3503"/>
    </location>
</feature>
<feature type="domain" description="EGF-like" evidence="11">
    <location>
        <begin position="502"/>
        <end position="545"/>
    </location>
</feature>
<dbReference type="SMART" id="SM00181">
    <property type="entry name" value="EGF"/>
    <property type="match status" value="47"/>
</dbReference>
<feature type="domain" description="EGF-like" evidence="11">
    <location>
        <begin position="648"/>
        <end position="687"/>
    </location>
</feature>
<dbReference type="InterPro" id="IPR001881">
    <property type="entry name" value="EGF-like_Ca-bd_dom"/>
</dbReference>
<feature type="compositionally biased region" description="Basic and acidic residues" evidence="7">
    <location>
        <begin position="3460"/>
        <end position="3475"/>
    </location>
</feature>
<comment type="caution">
    <text evidence="13">The sequence shown here is derived from an EMBL/GenBank/DDBJ whole genome shotgun (WGS) entry which is preliminary data.</text>
</comment>
<feature type="domain" description="EGF-like" evidence="11">
    <location>
        <begin position="234"/>
        <end position="272"/>
    </location>
</feature>
<evidence type="ECO:0000259" key="10">
    <source>
        <dbReference type="PROSITE" id="PS50024"/>
    </source>
</evidence>
<dbReference type="SMART" id="SM00179">
    <property type="entry name" value="EGF_CA"/>
    <property type="match status" value="36"/>
</dbReference>
<dbReference type="InterPro" id="IPR000082">
    <property type="entry name" value="SEA_dom"/>
</dbReference>
<evidence type="ECO:0000256" key="3">
    <source>
        <dbReference type="ARBA" id="ARBA00022737"/>
    </source>
</evidence>
<feature type="domain" description="EGF-like" evidence="11">
    <location>
        <begin position="1793"/>
        <end position="1831"/>
    </location>
</feature>
<evidence type="ECO:0000313" key="14">
    <source>
        <dbReference type="Proteomes" id="UP001177023"/>
    </source>
</evidence>